<keyword evidence="5" id="KW-0472">Membrane</keyword>
<evidence type="ECO:0000313" key="10">
    <source>
        <dbReference type="EMBL" id="KAK8962687.1"/>
    </source>
</evidence>
<keyword evidence="2" id="KW-0217">Developmental protein</keyword>
<evidence type="ECO:0000256" key="5">
    <source>
        <dbReference type="ARBA" id="ARBA00023136"/>
    </source>
</evidence>
<feature type="region of interest" description="Disordered" evidence="8">
    <location>
        <begin position="295"/>
        <end position="350"/>
    </location>
</feature>
<accession>A0ABR2MET2</accession>
<dbReference type="PANTHER" id="PTHR31083:SF5">
    <property type="entry name" value="PROTEIN SOSEKI 1"/>
    <property type="match status" value="1"/>
</dbReference>
<feature type="region of interest" description="Disordered" evidence="8">
    <location>
        <begin position="168"/>
        <end position="213"/>
    </location>
</feature>
<comment type="caution">
    <text evidence="10">The sequence shown here is derived from an EMBL/GenBank/DDBJ whole genome shotgun (WGS) entry which is preliminary data.</text>
</comment>
<keyword evidence="11" id="KW-1185">Reference proteome</keyword>
<evidence type="ECO:0000256" key="3">
    <source>
        <dbReference type="ARBA" id="ARBA00022475"/>
    </source>
</evidence>
<proteinExistence type="inferred from homology"/>
<evidence type="ECO:0000313" key="11">
    <source>
        <dbReference type="Proteomes" id="UP001412067"/>
    </source>
</evidence>
<comment type="subcellular location">
    <subcellularLocation>
        <location evidence="1">Cell membrane</location>
        <topology evidence="1">Peripheral membrane protein</topology>
        <orientation evidence="1">Cytoplasmic side</orientation>
    </subcellularLocation>
</comment>
<evidence type="ECO:0000259" key="9">
    <source>
        <dbReference type="Pfam" id="PF06136"/>
    </source>
</evidence>
<feature type="compositionally biased region" description="Gly residues" evidence="8">
    <location>
        <begin position="301"/>
        <end position="311"/>
    </location>
</feature>
<dbReference type="EMBL" id="JBBWWR010000008">
    <property type="protein sequence ID" value="KAK8962687.1"/>
    <property type="molecule type" value="Genomic_DNA"/>
</dbReference>
<feature type="domain" description="SOSEKI DIX-like" evidence="9">
    <location>
        <begin position="74"/>
        <end position="161"/>
    </location>
</feature>
<dbReference type="InterPro" id="IPR048351">
    <property type="entry name" value="SOK_DIX"/>
</dbReference>
<evidence type="ECO:0000256" key="2">
    <source>
        <dbReference type="ARBA" id="ARBA00022473"/>
    </source>
</evidence>
<dbReference type="Pfam" id="PF06136">
    <property type="entry name" value="SOK"/>
    <property type="match status" value="1"/>
</dbReference>
<evidence type="ECO:0000256" key="8">
    <source>
        <dbReference type="SAM" id="MobiDB-lite"/>
    </source>
</evidence>
<dbReference type="Proteomes" id="UP001412067">
    <property type="component" value="Unassembled WGS sequence"/>
</dbReference>
<dbReference type="PANTHER" id="PTHR31083">
    <property type="entry name" value="UPSTREAM OF FLC PROTEIN (DUF966)"/>
    <property type="match status" value="1"/>
</dbReference>
<evidence type="ECO:0000256" key="6">
    <source>
        <dbReference type="ARBA" id="ARBA00023306"/>
    </source>
</evidence>
<reference evidence="10 11" key="1">
    <citation type="journal article" date="2022" name="Nat. Plants">
        <title>Genomes of leafy and leafless Platanthera orchids illuminate the evolution of mycoheterotrophy.</title>
        <authorList>
            <person name="Li M.H."/>
            <person name="Liu K.W."/>
            <person name="Li Z."/>
            <person name="Lu H.C."/>
            <person name="Ye Q.L."/>
            <person name="Zhang D."/>
            <person name="Wang J.Y."/>
            <person name="Li Y.F."/>
            <person name="Zhong Z.M."/>
            <person name="Liu X."/>
            <person name="Yu X."/>
            <person name="Liu D.K."/>
            <person name="Tu X.D."/>
            <person name="Liu B."/>
            <person name="Hao Y."/>
            <person name="Liao X.Y."/>
            <person name="Jiang Y.T."/>
            <person name="Sun W.H."/>
            <person name="Chen J."/>
            <person name="Chen Y.Q."/>
            <person name="Ai Y."/>
            <person name="Zhai J.W."/>
            <person name="Wu S.S."/>
            <person name="Zhou Z."/>
            <person name="Hsiao Y.Y."/>
            <person name="Wu W.L."/>
            <person name="Chen Y.Y."/>
            <person name="Lin Y.F."/>
            <person name="Hsu J.L."/>
            <person name="Li C.Y."/>
            <person name="Wang Z.W."/>
            <person name="Zhao X."/>
            <person name="Zhong W.Y."/>
            <person name="Ma X.K."/>
            <person name="Ma L."/>
            <person name="Huang J."/>
            <person name="Chen G.Z."/>
            <person name="Huang M.Z."/>
            <person name="Huang L."/>
            <person name="Peng D.H."/>
            <person name="Luo Y.B."/>
            <person name="Zou S.Q."/>
            <person name="Chen S.P."/>
            <person name="Lan S."/>
            <person name="Tsai W.C."/>
            <person name="Van de Peer Y."/>
            <person name="Liu Z.J."/>
        </authorList>
    </citation>
    <scope>NUCLEOTIDE SEQUENCE [LARGE SCALE GENOMIC DNA]</scope>
    <source>
        <strain evidence="10">Lor288</strain>
    </source>
</reference>
<evidence type="ECO:0000256" key="1">
    <source>
        <dbReference type="ARBA" id="ARBA00004413"/>
    </source>
</evidence>
<dbReference type="InterPro" id="IPR010369">
    <property type="entry name" value="SOK"/>
</dbReference>
<organism evidence="10 11">
    <name type="scientific">Platanthera guangdongensis</name>
    <dbReference type="NCBI Taxonomy" id="2320717"/>
    <lineage>
        <taxon>Eukaryota</taxon>
        <taxon>Viridiplantae</taxon>
        <taxon>Streptophyta</taxon>
        <taxon>Embryophyta</taxon>
        <taxon>Tracheophyta</taxon>
        <taxon>Spermatophyta</taxon>
        <taxon>Magnoliopsida</taxon>
        <taxon>Liliopsida</taxon>
        <taxon>Asparagales</taxon>
        <taxon>Orchidaceae</taxon>
        <taxon>Orchidoideae</taxon>
        <taxon>Orchideae</taxon>
        <taxon>Orchidinae</taxon>
        <taxon>Platanthera</taxon>
    </lineage>
</organism>
<name>A0ABR2MET2_9ASPA</name>
<protein>
    <recommendedName>
        <fullName evidence="9">SOSEKI DIX-like domain-containing protein</fullName>
    </recommendedName>
</protein>
<evidence type="ECO:0000256" key="4">
    <source>
        <dbReference type="ARBA" id="ARBA00022618"/>
    </source>
</evidence>
<sequence length="376" mass="42550">MFRVEESCRARVQAGNRFTKLRAMELSEERSMEASCKGNMELGVDDGIVDNHNNTNNNNEVGIIRRRRRRRRLHIVYFLSRNGKTEQPHLITVDHHLFPNTALHLRDVKKWICDLRGKEMADSFAWSYKRKYKGGYIWEDLTDDDIIAPISDDHQYVIKGSLLPTPSKSTADSGFLTEEEEEEEEEKRKSMASTSASKKPHHETLSDEENAVSSSFAEREIIRRAAVFKLDAWRAEKMRAEEQQRCMEIVAKKKEKGSENNNENIVDNGSRKWASDVLKNLFKCKTVETKDSVTTAMRSNHGGGGGGGGGITSESNTKSHALRKKCETSSSKGRAASAMYKPASEPSCSQCGRPFRPEKMNVHMNSCKALKERGRS</sequence>
<keyword evidence="4" id="KW-0132">Cell division</keyword>
<keyword evidence="3" id="KW-1003">Cell membrane</keyword>
<keyword evidence="6" id="KW-0131">Cell cycle</keyword>
<evidence type="ECO:0000256" key="7">
    <source>
        <dbReference type="ARBA" id="ARBA00024211"/>
    </source>
</evidence>
<gene>
    <name evidence="10" type="ORF">KSP40_PGU014070</name>
</gene>
<comment type="similarity">
    <text evidence="7">Belongs to the SOSEKI family.</text>
</comment>